<keyword evidence="2" id="KW-0784">Thiamine biosynthesis</keyword>
<keyword evidence="5" id="KW-1185">Reference proteome</keyword>
<accession>A0ABY7VTZ4</accession>
<gene>
    <name evidence="4" type="ORF">PQO03_16945</name>
</gene>
<reference evidence="4 5" key="1">
    <citation type="submission" date="2023-02" db="EMBL/GenBank/DDBJ databases">
        <title>Genome sequence of Lentisphaera profundi SAORIC-696.</title>
        <authorList>
            <person name="Kim e."/>
            <person name="Cho J.-C."/>
            <person name="Choi A."/>
            <person name="Kang I."/>
        </authorList>
    </citation>
    <scope>NUCLEOTIDE SEQUENCE [LARGE SCALE GENOMIC DNA]</scope>
    <source>
        <strain evidence="4 5">SAORIC-696</strain>
    </source>
</reference>
<dbReference type="Proteomes" id="UP001214250">
    <property type="component" value="Chromosome 2"/>
</dbReference>
<dbReference type="InterPro" id="IPR036206">
    <property type="entry name" value="ThiamineP_synth_sf"/>
</dbReference>
<dbReference type="PANTHER" id="PTHR20857">
    <property type="entry name" value="THIAMINE-PHOSPHATE PYROPHOSPHORYLASE"/>
    <property type="match status" value="1"/>
</dbReference>
<evidence type="ECO:0000313" key="5">
    <source>
        <dbReference type="Proteomes" id="UP001214250"/>
    </source>
</evidence>
<sequence length="211" mass="23181">MNDALLKANEAYWIYDYTVAGKWDKDGSLLKSLSPGLKLIQIRIKELAGDALFDQAKKYFEIIKASNPDCQVIMNDHIDLCQEMGMDGVHLGQGDDSIVSAREILGESKIIGLTVRSLTEAKVAQDLIEAGVLDYVGVGTVFETTTKQGLQAKGPEFIKDVFTLIEANKVYPIGGINKDNIHLLKAVGVHHVAICSELYKDPILDNYRGQA</sequence>
<evidence type="ECO:0000256" key="2">
    <source>
        <dbReference type="ARBA" id="ARBA00022977"/>
    </source>
</evidence>
<evidence type="ECO:0000313" key="4">
    <source>
        <dbReference type="EMBL" id="WDE97517.1"/>
    </source>
</evidence>
<dbReference type="CDD" id="cd00564">
    <property type="entry name" value="TMP_TenI"/>
    <property type="match status" value="1"/>
</dbReference>
<proteinExistence type="predicted"/>
<comment type="pathway">
    <text evidence="1">Cofactor biosynthesis; thiamine diphosphate biosynthesis.</text>
</comment>
<feature type="domain" description="Thiamine phosphate synthase/TenI" evidence="3">
    <location>
        <begin position="29"/>
        <end position="197"/>
    </location>
</feature>
<organism evidence="4 5">
    <name type="scientific">Lentisphaera profundi</name>
    <dbReference type="NCBI Taxonomy" id="1658616"/>
    <lineage>
        <taxon>Bacteria</taxon>
        <taxon>Pseudomonadati</taxon>
        <taxon>Lentisphaerota</taxon>
        <taxon>Lentisphaeria</taxon>
        <taxon>Lentisphaerales</taxon>
        <taxon>Lentisphaeraceae</taxon>
        <taxon>Lentisphaera</taxon>
    </lineage>
</organism>
<dbReference type="InterPro" id="IPR022998">
    <property type="entry name" value="ThiamineP_synth_TenI"/>
</dbReference>
<dbReference type="InterPro" id="IPR013785">
    <property type="entry name" value="Aldolase_TIM"/>
</dbReference>
<dbReference type="Gene3D" id="3.20.20.70">
    <property type="entry name" value="Aldolase class I"/>
    <property type="match status" value="1"/>
</dbReference>
<dbReference type="EMBL" id="CP117812">
    <property type="protein sequence ID" value="WDE97517.1"/>
    <property type="molecule type" value="Genomic_DNA"/>
</dbReference>
<dbReference type="PANTHER" id="PTHR20857:SF15">
    <property type="entry name" value="THIAMINE-PHOSPHATE SYNTHASE"/>
    <property type="match status" value="1"/>
</dbReference>
<evidence type="ECO:0000256" key="1">
    <source>
        <dbReference type="ARBA" id="ARBA00004948"/>
    </source>
</evidence>
<dbReference type="Pfam" id="PF02581">
    <property type="entry name" value="TMP-TENI"/>
    <property type="match status" value="1"/>
</dbReference>
<evidence type="ECO:0000259" key="3">
    <source>
        <dbReference type="Pfam" id="PF02581"/>
    </source>
</evidence>
<name>A0ABY7VTZ4_9BACT</name>
<dbReference type="RefSeq" id="WP_274151954.1">
    <property type="nucleotide sequence ID" value="NZ_CP117812.1"/>
</dbReference>
<protein>
    <submittedName>
        <fullName evidence="4">Thiamine phosphate synthase</fullName>
    </submittedName>
</protein>
<dbReference type="SUPFAM" id="SSF51391">
    <property type="entry name" value="Thiamin phosphate synthase"/>
    <property type="match status" value="1"/>
</dbReference>